<sequence length="454" mass="49213">MRGIDLREMTELFAPPETFFDTTWLAEPDQLEALRDARLRAELRRASANPFHARRWARAGFDPASVRTAADLPAAPLYDVAAVRASIEAHPPFGEHQNFLLDGSTGARVYFSDGTTGRTRPTVNVPWDAEMYGVLTGRALWLAGLRPGDLVLNSWTYGTHAAAPFADAGARWVGCVQITASSGAVTPTVKQVELMRDYPVRSVLTFGTHLLNLAEAAAGMGLDPVADFTLRAFPGPSAGLGPKISAAWGVEAYESYGFNEVSYLGIECPARGGLHIQEDAFVVEVVDLETGDPVPDGQLGKVVVTSLWRRGGATVRFDSGDLSRLLPRQRCACGSWLRKMDYFQGRADNMVKLRGTNVWPEAIGKYVAACQDSNGEYHVTAHGQDHREELTVRVESPCDPRRRDEVAAALAGELKTHLGLRINVAVVAVGELDPLTGGGAKKKRFTDERPGCGV</sequence>
<name>A0A7Z0WJL0_9PSEU</name>
<keyword evidence="3" id="KW-1185">Reference proteome</keyword>
<dbReference type="AlphaFoldDB" id="A0A7Z0WJL0"/>
<dbReference type="Proteomes" id="UP000185696">
    <property type="component" value="Unassembled WGS sequence"/>
</dbReference>
<dbReference type="Gene3D" id="3.30.300.30">
    <property type="match status" value="1"/>
</dbReference>
<evidence type="ECO:0000313" key="3">
    <source>
        <dbReference type="Proteomes" id="UP000185696"/>
    </source>
</evidence>
<dbReference type="Gene3D" id="3.40.50.12780">
    <property type="entry name" value="N-terminal domain of ligase-like"/>
    <property type="match status" value="1"/>
</dbReference>
<dbReference type="InterPro" id="IPR045851">
    <property type="entry name" value="AMP-bd_C_sf"/>
</dbReference>
<gene>
    <name evidence="2" type="ORF">BLA60_30850</name>
</gene>
<dbReference type="InterPro" id="IPR028154">
    <property type="entry name" value="AMP-dep_Lig_C"/>
</dbReference>
<feature type="domain" description="AMP-dependent ligase C-terminal" evidence="1">
    <location>
        <begin position="355"/>
        <end position="449"/>
    </location>
</feature>
<dbReference type="RefSeq" id="WP_075136545.1">
    <property type="nucleotide sequence ID" value="NZ_MSIF01000020.1"/>
</dbReference>
<dbReference type="EMBL" id="MSIF01000020">
    <property type="protein sequence ID" value="OLF06664.1"/>
    <property type="molecule type" value="Genomic_DNA"/>
</dbReference>
<proteinExistence type="predicted"/>
<protein>
    <recommendedName>
        <fullName evidence="1">AMP-dependent ligase C-terminal domain-containing protein</fullName>
    </recommendedName>
</protein>
<dbReference type="OrthoDB" id="580775at2"/>
<dbReference type="Pfam" id="PF14535">
    <property type="entry name" value="AMP-binding_C_2"/>
    <property type="match status" value="1"/>
</dbReference>
<dbReference type="SUPFAM" id="SSF56801">
    <property type="entry name" value="Acetyl-CoA synthetase-like"/>
    <property type="match status" value="1"/>
</dbReference>
<comment type="caution">
    <text evidence="2">The sequence shown here is derived from an EMBL/GenBank/DDBJ whole genome shotgun (WGS) entry which is preliminary data.</text>
</comment>
<dbReference type="PANTHER" id="PTHR43845:SF1">
    <property type="entry name" value="BLR5969 PROTEIN"/>
    <property type="match status" value="1"/>
</dbReference>
<reference evidence="2 3" key="1">
    <citation type="submission" date="2016-12" db="EMBL/GenBank/DDBJ databases">
        <title>The draft genome sequence of Actinophytocola xinjiangensis.</title>
        <authorList>
            <person name="Wang W."/>
            <person name="Yuan L."/>
        </authorList>
    </citation>
    <scope>NUCLEOTIDE SEQUENCE [LARGE SCALE GENOMIC DNA]</scope>
    <source>
        <strain evidence="2 3">CGMCC 4.4663</strain>
    </source>
</reference>
<dbReference type="PANTHER" id="PTHR43845">
    <property type="entry name" value="BLR5969 PROTEIN"/>
    <property type="match status" value="1"/>
</dbReference>
<evidence type="ECO:0000259" key="1">
    <source>
        <dbReference type="Pfam" id="PF14535"/>
    </source>
</evidence>
<organism evidence="2 3">
    <name type="scientific">Actinophytocola xinjiangensis</name>
    <dbReference type="NCBI Taxonomy" id="485602"/>
    <lineage>
        <taxon>Bacteria</taxon>
        <taxon>Bacillati</taxon>
        <taxon>Actinomycetota</taxon>
        <taxon>Actinomycetes</taxon>
        <taxon>Pseudonocardiales</taxon>
        <taxon>Pseudonocardiaceae</taxon>
    </lineage>
</organism>
<accession>A0A7Z0WJL0</accession>
<dbReference type="InterPro" id="IPR042099">
    <property type="entry name" value="ANL_N_sf"/>
</dbReference>
<evidence type="ECO:0000313" key="2">
    <source>
        <dbReference type="EMBL" id="OLF06664.1"/>
    </source>
</evidence>